<organism evidence="1 2">
    <name type="scientific">Streptomyces johnsoniae</name>
    <dbReference type="NCBI Taxonomy" id="3075532"/>
    <lineage>
        <taxon>Bacteria</taxon>
        <taxon>Bacillati</taxon>
        <taxon>Actinomycetota</taxon>
        <taxon>Actinomycetes</taxon>
        <taxon>Kitasatosporales</taxon>
        <taxon>Streptomycetaceae</taxon>
        <taxon>Streptomyces</taxon>
    </lineage>
</organism>
<evidence type="ECO:0000313" key="1">
    <source>
        <dbReference type="EMBL" id="MDT0443739.1"/>
    </source>
</evidence>
<dbReference type="InterPro" id="IPR027417">
    <property type="entry name" value="P-loop_NTPase"/>
</dbReference>
<reference evidence="2" key="1">
    <citation type="submission" date="2023-07" db="EMBL/GenBank/DDBJ databases">
        <title>30 novel species of actinomycetes from the DSMZ collection.</title>
        <authorList>
            <person name="Nouioui I."/>
        </authorList>
    </citation>
    <scope>NUCLEOTIDE SEQUENCE [LARGE SCALE GENOMIC DNA]</scope>
    <source>
        <strain evidence="2">DSM 41886</strain>
    </source>
</reference>
<accession>A0ABU2S428</accession>
<dbReference type="Gene3D" id="3.40.50.300">
    <property type="entry name" value="P-loop containing nucleotide triphosphate hydrolases"/>
    <property type="match status" value="1"/>
</dbReference>
<gene>
    <name evidence="1" type="ORF">RM779_14230</name>
</gene>
<evidence type="ECO:0000313" key="2">
    <source>
        <dbReference type="Proteomes" id="UP001183615"/>
    </source>
</evidence>
<dbReference type="RefSeq" id="WP_311618048.1">
    <property type="nucleotide sequence ID" value="NZ_JAVREV010000007.1"/>
</dbReference>
<sequence length="150" mass="16002">MSAKNTVKETLADGLARVRPAGLGPQEWSRGLGAAAAETLWTLLGEARGRAVLESPWLAHLRPQVLAGLRRAGVAPAGTHEVWCEVPVELARARFTARAGARHGVHAAGSGATDEEWRFWARHAQPLALGTVHRVDTSVPVDVAALVRLM</sequence>
<keyword evidence="2" id="KW-1185">Reference proteome</keyword>
<dbReference type="Proteomes" id="UP001183615">
    <property type="component" value="Unassembled WGS sequence"/>
</dbReference>
<name>A0ABU2S428_9ACTN</name>
<comment type="caution">
    <text evidence="1">The sequence shown here is derived from an EMBL/GenBank/DDBJ whole genome shotgun (WGS) entry which is preliminary data.</text>
</comment>
<protein>
    <submittedName>
        <fullName evidence="1">Uncharacterized protein</fullName>
    </submittedName>
</protein>
<proteinExistence type="predicted"/>
<dbReference type="EMBL" id="JAVREV010000007">
    <property type="protein sequence ID" value="MDT0443739.1"/>
    <property type="molecule type" value="Genomic_DNA"/>
</dbReference>